<evidence type="ECO:0000256" key="5">
    <source>
        <dbReference type="ARBA" id="ARBA00022840"/>
    </source>
</evidence>
<accession>A0A556P8J0</accession>
<evidence type="ECO:0000256" key="4">
    <source>
        <dbReference type="ARBA" id="ARBA00022777"/>
    </source>
</evidence>
<dbReference type="SUPFAM" id="SSF52540">
    <property type="entry name" value="P-loop containing nucleoside triphosphate hydrolases"/>
    <property type="match status" value="1"/>
</dbReference>
<dbReference type="InterPro" id="IPR027417">
    <property type="entry name" value="P-loop_NTPase"/>
</dbReference>
<keyword evidence="3 7" id="KW-0547">Nucleotide-binding</keyword>
<dbReference type="InterPro" id="IPR031314">
    <property type="entry name" value="DNK_dom"/>
</dbReference>
<keyword evidence="4 9" id="KW-0418">Kinase</keyword>
<evidence type="ECO:0000256" key="2">
    <source>
        <dbReference type="ARBA" id="ARBA00022679"/>
    </source>
</evidence>
<evidence type="ECO:0000256" key="3">
    <source>
        <dbReference type="ARBA" id="ARBA00022741"/>
    </source>
</evidence>
<name>A0A556P8J0_9BACI</name>
<dbReference type="FunFam" id="3.40.50.300:FF:000659">
    <property type="entry name" value="Deoxyguanosine kinase"/>
    <property type="match status" value="1"/>
</dbReference>
<keyword evidence="2" id="KW-0808">Transferase</keyword>
<evidence type="ECO:0000259" key="8">
    <source>
        <dbReference type="Pfam" id="PF01712"/>
    </source>
</evidence>
<dbReference type="InterPro" id="IPR050566">
    <property type="entry name" value="Deoxyribonucleoside_kinase"/>
</dbReference>
<keyword evidence="5 7" id="KW-0067">ATP-binding</keyword>
<evidence type="ECO:0000256" key="1">
    <source>
        <dbReference type="ARBA" id="ARBA00007420"/>
    </source>
</evidence>
<dbReference type="GO" id="GO:0005524">
    <property type="term" value="F:ATP binding"/>
    <property type="evidence" value="ECO:0007669"/>
    <property type="project" value="UniProtKB-KW"/>
</dbReference>
<sequence length="214" mass="25419">MDQQVPFIAVEGPIGVGKTSLSNKIASHFYYHLLREIVEENPFLEKFYENIDEWSFQTEMFFLCNRYKQLEDIQKHYLNAGKPVVSDYHIFKNTIFAKRTLKEEQYEKYRKIYDILTEGHPKPNVLIYLTASLDTLIERIQLRGREVEQNIQASYLEQIRQDYEDFMDEFEQNHPDIPVIRLDGDKLDFVKNSSDLDEILSLIEKHIFKGEVIS</sequence>
<feature type="binding site" evidence="7">
    <location>
        <begin position="12"/>
        <end position="20"/>
    </location>
    <ligand>
        <name>ATP</name>
        <dbReference type="ChEBI" id="CHEBI:30616"/>
    </ligand>
</feature>
<dbReference type="Proteomes" id="UP000316425">
    <property type="component" value="Unassembled WGS sequence"/>
</dbReference>
<feature type="domain" description="Deoxynucleoside kinase" evidence="8">
    <location>
        <begin position="8"/>
        <end position="207"/>
    </location>
</feature>
<dbReference type="GO" id="GO:0005737">
    <property type="term" value="C:cytoplasm"/>
    <property type="evidence" value="ECO:0007669"/>
    <property type="project" value="TreeGrafter"/>
</dbReference>
<dbReference type="AlphaFoldDB" id="A0A556P8J0"/>
<dbReference type="PANTHER" id="PTHR10513">
    <property type="entry name" value="DEOXYNUCLEOSIDE KINASE"/>
    <property type="match status" value="1"/>
</dbReference>
<protein>
    <submittedName>
        <fullName evidence="9">Deoxynucleoside kinase</fullName>
    </submittedName>
</protein>
<evidence type="ECO:0000313" key="10">
    <source>
        <dbReference type="Proteomes" id="UP000316425"/>
    </source>
</evidence>
<comment type="similarity">
    <text evidence="1">Belongs to the DCK/DGK family.</text>
</comment>
<dbReference type="Pfam" id="PF01712">
    <property type="entry name" value="dNK"/>
    <property type="match status" value="1"/>
</dbReference>
<dbReference type="GO" id="GO:0019136">
    <property type="term" value="F:deoxynucleoside kinase activity"/>
    <property type="evidence" value="ECO:0007669"/>
    <property type="project" value="InterPro"/>
</dbReference>
<feature type="binding site" evidence="7">
    <location>
        <begin position="139"/>
        <end position="143"/>
    </location>
    <ligand>
        <name>ATP</name>
        <dbReference type="ChEBI" id="CHEBI:30616"/>
    </ligand>
</feature>
<dbReference type="Gene3D" id="3.40.50.300">
    <property type="entry name" value="P-loop containing nucleotide triphosphate hydrolases"/>
    <property type="match status" value="1"/>
</dbReference>
<evidence type="ECO:0000256" key="7">
    <source>
        <dbReference type="PIRSR" id="PIRSR000705-3"/>
    </source>
</evidence>
<proteinExistence type="inferred from homology"/>
<evidence type="ECO:0000313" key="9">
    <source>
        <dbReference type="EMBL" id="TSJ60698.1"/>
    </source>
</evidence>
<feature type="binding site" evidence="7">
    <location>
        <begin position="187"/>
        <end position="189"/>
    </location>
    <ligand>
        <name>ATP</name>
        <dbReference type="ChEBI" id="CHEBI:30616"/>
    </ligand>
</feature>
<dbReference type="EMBL" id="VMHE01000032">
    <property type="protein sequence ID" value="TSJ60698.1"/>
    <property type="molecule type" value="Genomic_DNA"/>
</dbReference>
<gene>
    <name evidence="9" type="ORF">FPQ13_11960</name>
</gene>
<evidence type="ECO:0000256" key="6">
    <source>
        <dbReference type="PIRSR" id="PIRSR000705-1"/>
    </source>
</evidence>
<feature type="active site" description="Proton acceptor" evidence="6">
    <location>
        <position position="87"/>
    </location>
</feature>
<reference evidence="9 10" key="1">
    <citation type="submission" date="2019-07" db="EMBL/GenBank/DDBJ databases">
        <title>Allobacillus sp. nov. SKP isolated from shrimp paste of Euphausiacea.</title>
        <authorList>
            <person name="Kanchanasin P."/>
            <person name="Tanasupawat S."/>
            <person name="Shi W."/>
            <person name="Wu L."/>
            <person name="Ma J."/>
        </authorList>
    </citation>
    <scope>NUCLEOTIDE SEQUENCE [LARGE SCALE GENOMIC DNA]</scope>
    <source>
        <strain evidence="9 10">SKP4-8</strain>
    </source>
</reference>
<dbReference type="OrthoDB" id="9776634at2"/>
<keyword evidence="10" id="KW-1185">Reference proteome</keyword>
<dbReference type="PIRSF" id="PIRSF000705">
    <property type="entry name" value="DNK"/>
    <property type="match status" value="1"/>
</dbReference>
<organism evidence="9 10">
    <name type="scientific">Allobacillus salarius</name>
    <dbReference type="NCBI Taxonomy" id="1955272"/>
    <lineage>
        <taxon>Bacteria</taxon>
        <taxon>Bacillati</taxon>
        <taxon>Bacillota</taxon>
        <taxon>Bacilli</taxon>
        <taxon>Bacillales</taxon>
        <taxon>Bacillaceae</taxon>
        <taxon>Allobacillus</taxon>
    </lineage>
</organism>
<comment type="caution">
    <text evidence="9">The sequence shown here is derived from an EMBL/GenBank/DDBJ whole genome shotgun (WGS) entry which is preliminary data.</text>
</comment>
<dbReference type="RefSeq" id="WP_144089554.1">
    <property type="nucleotide sequence ID" value="NZ_VMHE01000032.1"/>
</dbReference>
<dbReference type="InterPro" id="IPR002624">
    <property type="entry name" value="DCK/DGK"/>
</dbReference>
<dbReference type="CDD" id="cd01673">
    <property type="entry name" value="dNK"/>
    <property type="match status" value="1"/>
</dbReference>
<dbReference type="PANTHER" id="PTHR10513:SF46">
    <property type="entry name" value="DEOXYGUANOSINE KINASE"/>
    <property type="match status" value="1"/>
</dbReference>